<feature type="domain" description="Thioredoxin" evidence="7">
    <location>
        <begin position="18"/>
        <end position="165"/>
    </location>
</feature>
<proteinExistence type="inferred from homology"/>
<keyword evidence="3 6" id="KW-0560">Oxidoreductase</keyword>
<evidence type="ECO:0000313" key="8">
    <source>
        <dbReference type="EMBL" id="TCW39695.1"/>
    </source>
</evidence>
<keyword evidence="2 6" id="KW-0049">Antioxidant</keyword>
<dbReference type="PANTHER" id="PTHR43110:SF1">
    <property type="entry name" value="THIOL PEROXIDASE"/>
    <property type="match status" value="1"/>
</dbReference>
<keyword evidence="4 6" id="KW-1015">Disulfide bond</keyword>
<feature type="disulfide bond" description="Redox-active" evidence="6">
    <location>
        <begin position="60"/>
        <end position="94"/>
    </location>
</feature>
<sequence length="165" mass="17354">MAQTALQGSPVTLTGTLPAVGQQAPDFTLVDKDLNDRTLADFAGKKKLLNIVPSLDTPVCALSTQRFNAAMAERDDAVALVISADLPFAMGRFCGAEGIDNVIPLSLMRSQAFARDYGVLIADGPLAGVCARAVVVLDAEDRVIHCQLVPEITEEPDYAAALAAL</sequence>
<evidence type="ECO:0000313" key="9">
    <source>
        <dbReference type="Proteomes" id="UP000295247"/>
    </source>
</evidence>
<dbReference type="SUPFAM" id="SSF52833">
    <property type="entry name" value="Thioredoxin-like"/>
    <property type="match status" value="1"/>
</dbReference>
<dbReference type="InterPro" id="IPR013766">
    <property type="entry name" value="Thioredoxin_domain"/>
</dbReference>
<dbReference type="InterPro" id="IPR013740">
    <property type="entry name" value="Redoxin"/>
</dbReference>
<evidence type="ECO:0000256" key="1">
    <source>
        <dbReference type="ARBA" id="ARBA00022559"/>
    </source>
</evidence>
<comment type="similarity">
    <text evidence="6">Belongs to the peroxiredoxin family. Tpx subfamily.</text>
</comment>
<organism evidence="8 9">
    <name type="scientific">Marichromatium gracile</name>
    <name type="common">Chromatium gracile</name>
    <dbReference type="NCBI Taxonomy" id="1048"/>
    <lineage>
        <taxon>Bacteria</taxon>
        <taxon>Pseudomonadati</taxon>
        <taxon>Pseudomonadota</taxon>
        <taxon>Gammaproteobacteria</taxon>
        <taxon>Chromatiales</taxon>
        <taxon>Chromatiaceae</taxon>
        <taxon>Marichromatium</taxon>
    </lineage>
</organism>
<comment type="function">
    <text evidence="6">Thiol-specific peroxidase that catalyzes the reduction of hydrogen peroxide and organic hydroperoxides to water and alcohols, respectively. Plays a role in cell protection against oxidative stress by detoxifying peroxides.</text>
</comment>
<dbReference type="CDD" id="cd03014">
    <property type="entry name" value="PRX_Atyp2cys"/>
    <property type="match status" value="1"/>
</dbReference>
<dbReference type="Gene3D" id="3.40.30.10">
    <property type="entry name" value="Glutaredoxin"/>
    <property type="match status" value="1"/>
</dbReference>
<dbReference type="NCBIfam" id="NF001808">
    <property type="entry name" value="PRK00522.1"/>
    <property type="match status" value="1"/>
</dbReference>
<keyword evidence="1 6" id="KW-0575">Peroxidase</keyword>
<evidence type="ECO:0000256" key="2">
    <source>
        <dbReference type="ARBA" id="ARBA00022862"/>
    </source>
</evidence>
<dbReference type="InterPro" id="IPR002065">
    <property type="entry name" value="TPX"/>
</dbReference>
<comment type="catalytic activity">
    <reaction evidence="6">
        <text>a hydroperoxide + [thioredoxin]-dithiol = an alcohol + [thioredoxin]-disulfide + H2O</text>
        <dbReference type="Rhea" id="RHEA:62620"/>
        <dbReference type="Rhea" id="RHEA-COMP:10698"/>
        <dbReference type="Rhea" id="RHEA-COMP:10700"/>
        <dbReference type="ChEBI" id="CHEBI:15377"/>
        <dbReference type="ChEBI" id="CHEBI:29950"/>
        <dbReference type="ChEBI" id="CHEBI:30879"/>
        <dbReference type="ChEBI" id="CHEBI:35924"/>
        <dbReference type="ChEBI" id="CHEBI:50058"/>
        <dbReference type="EC" id="1.11.1.24"/>
    </reaction>
</comment>
<dbReference type="RefSeq" id="WP_132228144.1">
    <property type="nucleotide sequence ID" value="NZ_NRRH01000002.1"/>
</dbReference>
<dbReference type="PROSITE" id="PS01265">
    <property type="entry name" value="TPX"/>
    <property type="match status" value="1"/>
</dbReference>
<dbReference type="Pfam" id="PF08534">
    <property type="entry name" value="Redoxin"/>
    <property type="match status" value="1"/>
</dbReference>
<dbReference type="PANTHER" id="PTHR43110">
    <property type="entry name" value="THIOL PEROXIDASE"/>
    <property type="match status" value="1"/>
</dbReference>
<dbReference type="InterPro" id="IPR018219">
    <property type="entry name" value="Tpx_CS"/>
</dbReference>
<keyword evidence="5 6" id="KW-0676">Redox-active center</keyword>
<dbReference type="AlphaFoldDB" id="A0A4R4AKC8"/>
<comment type="miscellaneous">
    <text evidence="6">The active site is a conserved redox-active cysteine residue, the peroxidatic cysteine (C(P)), which makes the nucleophilic attack on the peroxide substrate. The peroxide oxidizes the C(P)-SH to cysteine sulfenic acid (C(P)-SOH), which then reacts with another cysteine residue, the resolving cysteine (C(R)), to form a disulfide bridge. The disulfide is subsequently reduced by an appropriate electron donor to complete the catalytic cycle. In this atypical 2-Cys peroxiredoxin, C(R) is present in the same subunit to form an intramolecular disulfide. The disulfide is subsequently reduced by thioredoxin.</text>
</comment>
<name>A0A4R4AKC8_MARGR</name>
<gene>
    <name evidence="6" type="primary">tpx</name>
    <name evidence="8" type="ORF">EDC29_101109</name>
</gene>
<accession>A0A4R4AKC8</accession>
<dbReference type="HAMAP" id="MF_00269">
    <property type="entry name" value="Tpx"/>
    <property type="match status" value="1"/>
</dbReference>
<evidence type="ECO:0000256" key="4">
    <source>
        <dbReference type="ARBA" id="ARBA00023157"/>
    </source>
</evidence>
<reference evidence="8 9" key="1">
    <citation type="submission" date="2019-03" db="EMBL/GenBank/DDBJ databases">
        <title>Genomic Encyclopedia of Type Strains, Phase IV (KMG-IV): sequencing the most valuable type-strain genomes for metagenomic binning, comparative biology and taxonomic classification.</title>
        <authorList>
            <person name="Goeker M."/>
        </authorList>
    </citation>
    <scope>NUCLEOTIDE SEQUENCE [LARGE SCALE GENOMIC DNA]</scope>
    <source>
        <strain evidence="8 9">DSM 203</strain>
    </source>
</reference>
<dbReference type="GO" id="GO:0008379">
    <property type="term" value="F:thioredoxin peroxidase activity"/>
    <property type="evidence" value="ECO:0007669"/>
    <property type="project" value="UniProtKB-UniRule"/>
</dbReference>
<evidence type="ECO:0000256" key="5">
    <source>
        <dbReference type="ARBA" id="ARBA00023284"/>
    </source>
</evidence>
<dbReference type="EMBL" id="SMDC01000001">
    <property type="protein sequence ID" value="TCW39695.1"/>
    <property type="molecule type" value="Genomic_DNA"/>
</dbReference>
<dbReference type="InterPro" id="IPR050455">
    <property type="entry name" value="Tpx_Peroxidase_subfamily"/>
</dbReference>
<evidence type="ECO:0000256" key="3">
    <source>
        <dbReference type="ARBA" id="ARBA00023002"/>
    </source>
</evidence>
<dbReference type="EC" id="1.11.1.24" evidence="6"/>
<dbReference type="InterPro" id="IPR036249">
    <property type="entry name" value="Thioredoxin-like_sf"/>
</dbReference>
<evidence type="ECO:0000256" key="6">
    <source>
        <dbReference type="HAMAP-Rule" id="MF_00269"/>
    </source>
</evidence>
<dbReference type="Proteomes" id="UP000295247">
    <property type="component" value="Unassembled WGS sequence"/>
</dbReference>
<comment type="subunit">
    <text evidence="6">Homodimer.</text>
</comment>
<protein>
    <recommendedName>
        <fullName evidence="6">Thiol peroxidase</fullName>
        <shortName evidence="6">Tpx</shortName>
        <ecNumber evidence="6">1.11.1.24</ecNumber>
    </recommendedName>
    <alternativeName>
        <fullName evidence="6">Peroxiredoxin tpx</fullName>
        <shortName evidence="6">Prx</shortName>
    </alternativeName>
    <alternativeName>
        <fullName evidence="6">Thioredoxin peroxidase</fullName>
    </alternativeName>
    <alternativeName>
        <fullName evidence="6">Thioredoxin-dependent peroxiredoxin</fullName>
    </alternativeName>
</protein>
<dbReference type="PROSITE" id="PS51352">
    <property type="entry name" value="THIOREDOXIN_2"/>
    <property type="match status" value="1"/>
</dbReference>
<comment type="caution">
    <text evidence="8">The sequence shown here is derived from an EMBL/GenBank/DDBJ whole genome shotgun (WGS) entry which is preliminary data.</text>
</comment>
<evidence type="ECO:0000259" key="7">
    <source>
        <dbReference type="PROSITE" id="PS51352"/>
    </source>
</evidence>
<feature type="active site" description="Cysteine sulfenic acid (-SOH) intermediate" evidence="6">
    <location>
        <position position="60"/>
    </location>
</feature>